<evidence type="ECO:0000313" key="2">
    <source>
        <dbReference type="EMBL" id="KAA6353143.1"/>
    </source>
</evidence>
<feature type="transmembrane region" description="Helical" evidence="1">
    <location>
        <begin position="20"/>
        <end position="44"/>
    </location>
</feature>
<sequence>MFLPVQVLVSVVGGSLTKSYPLFYLVHCAVSVSILCGGKCGIVIPDTISSRKSSFSDSSILLCAGDNDILLYLCCSSLPVVLGSSVILEGCCYGYDSIGEIHRLWILLTVAAFCHGPSTIFIAAWSTFGVRLFVFTVGSPLVKTGLVVEQLRIELVISGITLVTQSIGR</sequence>
<name>A0A5J4T5T6_9EUKA</name>
<feature type="non-terminal residue" evidence="2">
    <location>
        <position position="169"/>
    </location>
</feature>
<dbReference type="AlphaFoldDB" id="A0A5J4T5T6"/>
<dbReference type="EMBL" id="SNRW01038666">
    <property type="protein sequence ID" value="KAA6353143.1"/>
    <property type="molecule type" value="Genomic_DNA"/>
</dbReference>
<accession>A0A5J4T5T6</accession>
<keyword evidence="1" id="KW-1133">Transmembrane helix</keyword>
<organism evidence="2 3">
    <name type="scientific">Streblomastix strix</name>
    <dbReference type="NCBI Taxonomy" id="222440"/>
    <lineage>
        <taxon>Eukaryota</taxon>
        <taxon>Metamonada</taxon>
        <taxon>Preaxostyla</taxon>
        <taxon>Oxymonadida</taxon>
        <taxon>Streblomastigidae</taxon>
        <taxon>Streblomastix</taxon>
    </lineage>
</organism>
<dbReference type="Proteomes" id="UP000324800">
    <property type="component" value="Unassembled WGS sequence"/>
</dbReference>
<comment type="caution">
    <text evidence="2">The sequence shown here is derived from an EMBL/GenBank/DDBJ whole genome shotgun (WGS) entry which is preliminary data.</text>
</comment>
<evidence type="ECO:0000313" key="3">
    <source>
        <dbReference type="Proteomes" id="UP000324800"/>
    </source>
</evidence>
<protein>
    <submittedName>
        <fullName evidence="2">Uncharacterized protein</fullName>
    </submittedName>
</protein>
<evidence type="ECO:0000256" key="1">
    <source>
        <dbReference type="SAM" id="Phobius"/>
    </source>
</evidence>
<feature type="transmembrane region" description="Helical" evidence="1">
    <location>
        <begin position="104"/>
        <end position="125"/>
    </location>
</feature>
<keyword evidence="1" id="KW-0812">Transmembrane</keyword>
<reference evidence="2 3" key="1">
    <citation type="submission" date="2019-03" db="EMBL/GenBank/DDBJ databases">
        <title>Single cell metagenomics reveals metabolic interactions within the superorganism composed of flagellate Streblomastix strix and complex community of Bacteroidetes bacteria on its surface.</title>
        <authorList>
            <person name="Treitli S.C."/>
            <person name="Kolisko M."/>
            <person name="Husnik F."/>
            <person name="Keeling P."/>
            <person name="Hampl V."/>
        </authorList>
    </citation>
    <scope>NUCLEOTIDE SEQUENCE [LARGE SCALE GENOMIC DNA]</scope>
    <source>
        <strain evidence="2">ST1C</strain>
    </source>
</reference>
<keyword evidence="1" id="KW-0472">Membrane</keyword>
<proteinExistence type="predicted"/>
<gene>
    <name evidence="2" type="ORF">EZS28_051330</name>
</gene>